<comment type="caution">
    <text evidence="1">The sequence shown here is derived from an EMBL/GenBank/DDBJ whole genome shotgun (WGS) entry which is preliminary data.</text>
</comment>
<evidence type="ECO:0008006" key="3">
    <source>
        <dbReference type="Google" id="ProtNLM"/>
    </source>
</evidence>
<accession>A0ABR2RZK2</accession>
<evidence type="ECO:0000313" key="2">
    <source>
        <dbReference type="Proteomes" id="UP001396334"/>
    </source>
</evidence>
<gene>
    <name evidence="1" type="ORF">V6N11_001212</name>
</gene>
<dbReference type="Proteomes" id="UP001396334">
    <property type="component" value="Unassembled WGS sequence"/>
</dbReference>
<name>A0ABR2RZK2_9ROSI</name>
<sequence length="95" mass="10821">MYGFSGFRKLSHILTLFNREWVIRICHTLREGNYLTDALAKLTRTDPATDLLFLEPPSAIISMASARITRKETTEKVRCESAGARLTKFSTFSFC</sequence>
<keyword evidence="2" id="KW-1185">Reference proteome</keyword>
<proteinExistence type="predicted"/>
<dbReference type="EMBL" id="JBBPBN010000019">
    <property type="protein sequence ID" value="KAK9018233.1"/>
    <property type="molecule type" value="Genomic_DNA"/>
</dbReference>
<organism evidence="1 2">
    <name type="scientific">Hibiscus sabdariffa</name>
    <name type="common">roselle</name>
    <dbReference type="NCBI Taxonomy" id="183260"/>
    <lineage>
        <taxon>Eukaryota</taxon>
        <taxon>Viridiplantae</taxon>
        <taxon>Streptophyta</taxon>
        <taxon>Embryophyta</taxon>
        <taxon>Tracheophyta</taxon>
        <taxon>Spermatophyta</taxon>
        <taxon>Magnoliopsida</taxon>
        <taxon>eudicotyledons</taxon>
        <taxon>Gunneridae</taxon>
        <taxon>Pentapetalae</taxon>
        <taxon>rosids</taxon>
        <taxon>malvids</taxon>
        <taxon>Malvales</taxon>
        <taxon>Malvaceae</taxon>
        <taxon>Malvoideae</taxon>
        <taxon>Hibiscus</taxon>
    </lineage>
</organism>
<protein>
    <recommendedName>
        <fullName evidence="3">RNase H type-1 domain-containing protein</fullName>
    </recommendedName>
</protein>
<evidence type="ECO:0000313" key="1">
    <source>
        <dbReference type="EMBL" id="KAK9018233.1"/>
    </source>
</evidence>
<reference evidence="1 2" key="1">
    <citation type="journal article" date="2024" name="G3 (Bethesda)">
        <title>Genome assembly of Hibiscus sabdariffa L. provides insights into metabolisms of medicinal natural products.</title>
        <authorList>
            <person name="Kim T."/>
        </authorList>
    </citation>
    <scope>NUCLEOTIDE SEQUENCE [LARGE SCALE GENOMIC DNA]</scope>
    <source>
        <strain evidence="1">TK-2024</strain>
        <tissue evidence="1">Old leaves</tissue>
    </source>
</reference>